<evidence type="ECO:0000313" key="7">
    <source>
        <dbReference type="Proteomes" id="UP000095287"/>
    </source>
</evidence>
<feature type="transmembrane region" description="Helical" evidence="6">
    <location>
        <begin position="194"/>
        <end position="215"/>
    </location>
</feature>
<dbReference type="GO" id="GO:0016020">
    <property type="term" value="C:membrane"/>
    <property type="evidence" value="ECO:0007669"/>
    <property type="project" value="UniProtKB-SubCell"/>
</dbReference>
<evidence type="ECO:0000256" key="2">
    <source>
        <dbReference type="ARBA" id="ARBA00022448"/>
    </source>
</evidence>
<dbReference type="Gene3D" id="1.20.1250.20">
    <property type="entry name" value="MFS general substrate transporter like domains"/>
    <property type="match status" value="1"/>
</dbReference>
<evidence type="ECO:0000256" key="6">
    <source>
        <dbReference type="SAM" id="Phobius"/>
    </source>
</evidence>
<evidence type="ECO:0000256" key="3">
    <source>
        <dbReference type="ARBA" id="ARBA00022692"/>
    </source>
</evidence>
<dbReference type="SUPFAM" id="SSF103473">
    <property type="entry name" value="MFS general substrate transporter"/>
    <property type="match status" value="1"/>
</dbReference>
<keyword evidence="4 6" id="KW-1133">Transmembrane helix</keyword>
<evidence type="ECO:0000313" key="8">
    <source>
        <dbReference type="WBParaSite" id="L893_g464.t1"/>
    </source>
</evidence>
<feature type="transmembrane region" description="Helical" evidence="6">
    <location>
        <begin position="283"/>
        <end position="306"/>
    </location>
</feature>
<reference evidence="8" key="1">
    <citation type="submission" date="2016-11" db="UniProtKB">
        <authorList>
            <consortium name="WormBaseParasite"/>
        </authorList>
    </citation>
    <scope>IDENTIFICATION</scope>
</reference>
<organism evidence="7 8">
    <name type="scientific">Steinernema glaseri</name>
    <dbReference type="NCBI Taxonomy" id="37863"/>
    <lineage>
        <taxon>Eukaryota</taxon>
        <taxon>Metazoa</taxon>
        <taxon>Ecdysozoa</taxon>
        <taxon>Nematoda</taxon>
        <taxon>Chromadorea</taxon>
        <taxon>Rhabditida</taxon>
        <taxon>Tylenchina</taxon>
        <taxon>Panagrolaimomorpha</taxon>
        <taxon>Strongyloidoidea</taxon>
        <taxon>Steinernematidae</taxon>
        <taxon>Steinernema</taxon>
    </lineage>
</organism>
<dbReference type="InterPro" id="IPR036259">
    <property type="entry name" value="MFS_trans_sf"/>
</dbReference>
<dbReference type="Pfam" id="PF07690">
    <property type="entry name" value="MFS_1"/>
    <property type="match status" value="1"/>
</dbReference>
<feature type="transmembrane region" description="Helical" evidence="6">
    <location>
        <begin position="76"/>
        <end position="95"/>
    </location>
</feature>
<dbReference type="InterPro" id="IPR011701">
    <property type="entry name" value="MFS"/>
</dbReference>
<dbReference type="InterPro" id="IPR052983">
    <property type="entry name" value="MFS_Riboflavin_Transporter"/>
</dbReference>
<proteinExistence type="predicted"/>
<feature type="transmembrane region" description="Helical" evidence="6">
    <location>
        <begin position="162"/>
        <end position="182"/>
    </location>
</feature>
<name>A0A1I8ADF3_9BILA</name>
<feature type="transmembrane region" description="Helical" evidence="6">
    <location>
        <begin position="254"/>
        <end position="277"/>
    </location>
</feature>
<dbReference type="PANTHER" id="PTHR43385">
    <property type="entry name" value="RIBOFLAVIN TRANSPORTER RIBJ"/>
    <property type="match status" value="1"/>
</dbReference>
<sequence length="321" mass="35551">MQTFGYGIAYNCVLITAQKWLPHRVGLAGGLIVSGFGCGAFMISPIQTKYINPWNYSPNEDGFFTQPELLERVPEVFLVLASVFGVLQMIGLLFIGERKEAVIPYESDHNLQHGREQLSLSEILKSSTFVMLFMTLLFNGVWVQSISGLYKAFGQQFVSDDFFFATISSFAAIFNCASRVLWGTIADRTSYQTSMVIACTIGCVFMWTLGLVKLLSSPALLFIWVCGMFCCVGATYSLLPYAAHKCFGAEQFGLVYGSIQIALTFSGIVNALLSQFVLPRVGYVIHFLIIGVLLFVSLIISALINFSKHGSPRTISYERLE</sequence>
<keyword evidence="5 6" id="KW-0472">Membrane</keyword>
<feature type="transmembrane region" description="Helical" evidence="6">
    <location>
        <begin position="221"/>
        <end position="242"/>
    </location>
</feature>
<feature type="transmembrane region" description="Helical" evidence="6">
    <location>
        <begin position="129"/>
        <end position="150"/>
    </location>
</feature>
<accession>A0A1I8ADF3</accession>
<dbReference type="Proteomes" id="UP000095287">
    <property type="component" value="Unplaced"/>
</dbReference>
<feature type="transmembrane region" description="Helical" evidence="6">
    <location>
        <begin position="25"/>
        <end position="46"/>
    </location>
</feature>
<evidence type="ECO:0000256" key="1">
    <source>
        <dbReference type="ARBA" id="ARBA00004141"/>
    </source>
</evidence>
<keyword evidence="3 6" id="KW-0812">Transmembrane</keyword>
<evidence type="ECO:0000256" key="5">
    <source>
        <dbReference type="ARBA" id="ARBA00023136"/>
    </source>
</evidence>
<dbReference type="PANTHER" id="PTHR43385:SF1">
    <property type="entry name" value="RIBOFLAVIN TRANSPORTER RIBJ"/>
    <property type="match status" value="1"/>
</dbReference>
<keyword evidence="7" id="KW-1185">Reference proteome</keyword>
<dbReference type="WBParaSite" id="L893_g464.t1">
    <property type="protein sequence ID" value="L893_g464.t1"/>
    <property type="gene ID" value="L893_g464"/>
</dbReference>
<protein>
    <submittedName>
        <fullName evidence="8">MFS domain-containing protein</fullName>
    </submittedName>
</protein>
<dbReference type="AlphaFoldDB" id="A0A1I8ADF3"/>
<comment type="subcellular location">
    <subcellularLocation>
        <location evidence="1">Membrane</location>
        <topology evidence="1">Multi-pass membrane protein</topology>
    </subcellularLocation>
</comment>
<dbReference type="GO" id="GO:0022857">
    <property type="term" value="F:transmembrane transporter activity"/>
    <property type="evidence" value="ECO:0007669"/>
    <property type="project" value="InterPro"/>
</dbReference>
<keyword evidence="2" id="KW-0813">Transport</keyword>
<evidence type="ECO:0000256" key="4">
    <source>
        <dbReference type="ARBA" id="ARBA00022989"/>
    </source>
</evidence>